<evidence type="ECO:0000259" key="5">
    <source>
        <dbReference type="Pfam" id="PF07635"/>
    </source>
</evidence>
<sequence length="1028" mass="115733">MATWVGAGMLGFFSHVNLQAGFEEGFAEIKPILKEYCNDCHNSEENKGGLNFEIYKTEQDVLVDLQKWFSVMDQVETGVMPPDDQEHRPTAEEVDKLISWIKRTIDEFDYASVKDPGKYYLRRLNKAEYNNTIRDLTGVDLNPAQYFSGDGGGGEGFDNNAEGMPMLPLMVEKYFKAARDISQHAKVSYARGITFGADPSPTHPPRVYLVRAERERTNFYNDFFEKLPAYNPRKDFEPYLMPAMKLALENPKASDREIYDVAIREKLMPSVFYKWTIAFLHADEDIKTSRWDNHYGHWVLDPWLELQSRKEKVSESELQAFHDDFAAKVLLSVPATGMMIKPGMEVKTDIREDANALYLSVGDVGEGHEFDRIVLHAPKVTLTDGSVVYLGDLELIEKQGEGAIHRDNFPDGTKFVSSASGTGEIERGFYIEAPALLSFRLPAGAKSFTSTMGMEKSAEGKGLVQAYASDEEIPFPKGKHTHSYFYSGPGNTSVEAAKKWWGIYAALVGYGKAPGAKEMIDVSLSQEDKTRLESIKREIEYAKRTPIKNFFDFVKKKKFASLLKTNKEELPALADLAEKDRVAPAELSEADQKQWNDLSKAAEAFQAEMDGRVKDALLTFASRAFRRPVSAEDARIITGIYDQSMAETDDFQKAAQLIVQSLLTRPQFLFRIEDEAPGQDARQVDDYAMASRLSYFLWSSMPDETLMKLAQEGRLQDEKVLQEQVQRMLKDPKSISLAQEFASQWLGFRRILYEKKPDSNLFPSYTDQLEQSMYQEAVMTFDDLVKQDKSVLEILDSKTTFLNETLAEHYGIAGIEGDEMRKVELTTDQRGGFAAMGSVLVATSFPGRTSPVIRGQWILDALIGSKVPPPPDGIEIDESKLSDKSLSKKERLAAHSVNATCAVCHERLDPFGFTLENYDAIGRFRTMEGDQAVDSTGELKGGPNLSGLPGLKNYLMTTKRDAFLHQMAQKSLGFALGRSLEYYDESVIQTAVADLKENDYRFSALATAIVNSYPFRYRREQGYLTDAK</sequence>
<feature type="domain" description="DUF1592" evidence="4">
    <location>
        <begin position="685"/>
        <end position="812"/>
    </location>
</feature>
<feature type="domain" description="Cytochrome C Planctomycete-type" evidence="5">
    <location>
        <begin position="37"/>
        <end position="84"/>
    </location>
</feature>
<evidence type="ECO:0000259" key="2">
    <source>
        <dbReference type="Pfam" id="PF07626"/>
    </source>
</evidence>
<comment type="caution">
    <text evidence="7">The sequence shown here is derived from an EMBL/GenBank/DDBJ whole genome shotgun (WGS) entry which is preliminary data.</text>
</comment>
<dbReference type="InterPro" id="IPR011429">
    <property type="entry name" value="Cyt_c_Planctomycete-type"/>
</dbReference>
<proteinExistence type="predicted"/>
<protein>
    <recommendedName>
        <fullName evidence="9">Planctomycete cytochrome C</fullName>
    </recommendedName>
</protein>
<dbReference type="InterPro" id="IPR011478">
    <property type="entry name" value="DUF1585"/>
</dbReference>
<accession>A0A5C6BL10</accession>
<dbReference type="Proteomes" id="UP000316304">
    <property type="component" value="Unassembled WGS sequence"/>
</dbReference>
<evidence type="ECO:0000259" key="1">
    <source>
        <dbReference type="Pfam" id="PF07624"/>
    </source>
</evidence>
<dbReference type="Pfam" id="PF07626">
    <property type="entry name" value="PSD3"/>
    <property type="match status" value="1"/>
</dbReference>
<evidence type="ECO:0000259" key="4">
    <source>
        <dbReference type="Pfam" id="PF07631"/>
    </source>
</evidence>
<gene>
    <name evidence="7" type="ORF">Pla52o_55820</name>
</gene>
<dbReference type="Pfam" id="PF07635">
    <property type="entry name" value="PSCyt1"/>
    <property type="match status" value="1"/>
</dbReference>
<dbReference type="InterPro" id="IPR013042">
    <property type="entry name" value="DUF1592"/>
</dbReference>
<dbReference type="InterPro" id="IPR013039">
    <property type="entry name" value="DUF1588"/>
</dbReference>
<evidence type="ECO:0000259" key="3">
    <source>
        <dbReference type="Pfam" id="PF07627"/>
    </source>
</evidence>
<feature type="domain" description="DUF1585" evidence="1">
    <location>
        <begin position="942"/>
        <end position="1015"/>
    </location>
</feature>
<feature type="domain" description="DUF1588" evidence="3">
    <location>
        <begin position="830"/>
        <end position="927"/>
    </location>
</feature>
<feature type="domain" description="DUF1595" evidence="6">
    <location>
        <begin position="613"/>
        <end position="673"/>
    </location>
</feature>
<dbReference type="Pfam" id="PF07627">
    <property type="entry name" value="PSCyt3"/>
    <property type="match status" value="1"/>
</dbReference>
<organism evidence="7 8">
    <name type="scientific">Novipirellula galeiformis</name>
    <dbReference type="NCBI Taxonomy" id="2528004"/>
    <lineage>
        <taxon>Bacteria</taxon>
        <taxon>Pseudomonadati</taxon>
        <taxon>Planctomycetota</taxon>
        <taxon>Planctomycetia</taxon>
        <taxon>Pirellulales</taxon>
        <taxon>Pirellulaceae</taxon>
        <taxon>Novipirellula</taxon>
    </lineage>
</organism>
<evidence type="ECO:0000313" key="8">
    <source>
        <dbReference type="Proteomes" id="UP000316304"/>
    </source>
</evidence>
<dbReference type="Pfam" id="PF07624">
    <property type="entry name" value="PSD2"/>
    <property type="match status" value="1"/>
</dbReference>
<name>A0A5C6BL10_9BACT</name>
<dbReference type="Pfam" id="PF07637">
    <property type="entry name" value="PSD5"/>
    <property type="match status" value="1"/>
</dbReference>
<feature type="domain" description="DUF1587" evidence="2">
    <location>
        <begin position="122"/>
        <end position="185"/>
    </location>
</feature>
<keyword evidence="8" id="KW-1185">Reference proteome</keyword>
<dbReference type="InterPro" id="IPR013036">
    <property type="entry name" value="DUF1587"/>
</dbReference>
<dbReference type="Pfam" id="PF07631">
    <property type="entry name" value="PSD4"/>
    <property type="match status" value="1"/>
</dbReference>
<dbReference type="InterPro" id="IPR013043">
    <property type="entry name" value="DUF1595"/>
</dbReference>
<dbReference type="EMBL" id="SJPT01000017">
    <property type="protein sequence ID" value="TWU11144.1"/>
    <property type="molecule type" value="Genomic_DNA"/>
</dbReference>
<dbReference type="AlphaFoldDB" id="A0A5C6BL10"/>
<evidence type="ECO:0008006" key="9">
    <source>
        <dbReference type="Google" id="ProtNLM"/>
    </source>
</evidence>
<reference evidence="7 8" key="1">
    <citation type="submission" date="2019-02" db="EMBL/GenBank/DDBJ databases">
        <title>Deep-cultivation of Planctomycetes and their phenomic and genomic characterization uncovers novel biology.</title>
        <authorList>
            <person name="Wiegand S."/>
            <person name="Jogler M."/>
            <person name="Boedeker C."/>
            <person name="Pinto D."/>
            <person name="Vollmers J."/>
            <person name="Rivas-Marin E."/>
            <person name="Kohn T."/>
            <person name="Peeters S.H."/>
            <person name="Heuer A."/>
            <person name="Rast P."/>
            <person name="Oberbeckmann S."/>
            <person name="Bunk B."/>
            <person name="Jeske O."/>
            <person name="Meyerdierks A."/>
            <person name="Storesund J.E."/>
            <person name="Kallscheuer N."/>
            <person name="Luecker S."/>
            <person name="Lage O.M."/>
            <person name="Pohl T."/>
            <person name="Merkel B.J."/>
            <person name="Hornburger P."/>
            <person name="Mueller R.-W."/>
            <person name="Bruemmer F."/>
            <person name="Labrenz M."/>
            <person name="Spormann A.M."/>
            <person name="Op Den Camp H."/>
            <person name="Overmann J."/>
            <person name="Amann R."/>
            <person name="Jetten M.S.M."/>
            <person name="Mascher T."/>
            <person name="Medema M.H."/>
            <person name="Devos D.P."/>
            <person name="Kaster A.-K."/>
            <person name="Ovreas L."/>
            <person name="Rohde M."/>
            <person name="Galperin M.Y."/>
            <person name="Jogler C."/>
        </authorList>
    </citation>
    <scope>NUCLEOTIDE SEQUENCE [LARGE SCALE GENOMIC DNA]</scope>
    <source>
        <strain evidence="7 8">Pla52o</strain>
    </source>
</reference>
<evidence type="ECO:0000259" key="6">
    <source>
        <dbReference type="Pfam" id="PF07637"/>
    </source>
</evidence>
<evidence type="ECO:0000313" key="7">
    <source>
        <dbReference type="EMBL" id="TWU11144.1"/>
    </source>
</evidence>